<evidence type="ECO:0000259" key="2">
    <source>
        <dbReference type="Pfam" id="PF12706"/>
    </source>
</evidence>
<dbReference type="GO" id="GO:0070291">
    <property type="term" value="P:N-acylethanolamine metabolic process"/>
    <property type="evidence" value="ECO:0007669"/>
    <property type="project" value="TreeGrafter"/>
</dbReference>
<dbReference type="InterPro" id="IPR036866">
    <property type="entry name" value="RibonucZ/Hydroxyglut_hydro"/>
</dbReference>
<dbReference type="Gene3D" id="3.60.15.10">
    <property type="entry name" value="Ribonuclease Z/Hydroxyacylglutathione hydrolase-like"/>
    <property type="match status" value="1"/>
</dbReference>
<dbReference type="GO" id="GO:0070292">
    <property type="term" value="P:N-acylphosphatidylethanolamine metabolic process"/>
    <property type="evidence" value="ECO:0007669"/>
    <property type="project" value="TreeGrafter"/>
</dbReference>
<dbReference type="EMBL" id="MU863723">
    <property type="protein sequence ID" value="KAK4096284.1"/>
    <property type="molecule type" value="Genomic_DNA"/>
</dbReference>
<comment type="caution">
    <text evidence="3">The sequence shown here is derived from an EMBL/GenBank/DDBJ whole genome shotgun (WGS) entry which is preliminary data.</text>
</comment>
<dbReference type="InterPro" id="IPR001279">
    <property type="entry name" value="Metallo-B-lactamas"/>
</dbReference>
<organism evidence="3 4">
    <name type="scientific">Parathielavia hyrcaniae</name>
    <dbReference type="NCBI Taxonomy" id="113614"/>
    <lineage>
        <taxon>Eukaryota</taxon>
        <taxon>Fungi</taxon>
        <taxon>Dikarya</taxon>
        <taxon>Ascomycota</taxon>
        <taxon>Pezizomycotina</taxon>
        <taxon>Sordariomycetes</taxon>
        <taxon>Sordariomycetidae</taxon>
        <taxon>Sordariales</taxon>
        <taxon>Chaetomiaceae</taxon>
        <taxon>Parathielavia</taxon>
    </lineage>
</organism>
<dbReference type="SUPFAM" id="SSF56281">
    <property type="entry name" value="Metallo-hydrolase/oxidoreductase"/>
    <property type="match status" value="1"/>
</dbReference>
<dbReference type="PANTHER" id="PTHR15032">
    <property type="entry name" value="N-ACYL-PHOSPHATIDYLETHANOLAMINE-HYDROLYZING PHOSPHOLIPASE D"/>
    <property type="match status" value="1"/>
</dbReference>
<feature type="region of interest" description="Disordered" evidence="1">
    <location>
        <begin position="343"/>
        <end position="367"/>
    </location>
</feature>
<dbReference type="AlphaFoldDB" id="A0AAN6SXC5"/>
<evidence type="ECO:0000313" key="4">
    <source>
        <dbReference type="Proteomes" id="UP001305647"/>
    </source>
</evidence>
<dbReference type="Pfam" id="PF12706">
    <property type="entry name" value="Lactamase_B_2"/>
    <property type="match status" value="1"/>
</dbReference>
<reference evidence="3" key="2">
    <citation type="submission" date="2023-05" db="EMBL/GenBank/DDBJ databases">
        <authorList>
            <consortium name="Lawrence Berkeley National Laboratory"/>
            <person name="Steindorff A."/>
            <person name="Hensen N."/>
            <person name="Bonometti L."/>
            <person name="Westerberg I."/>
            <person name="Brannstrom I.O."/>
            <person name="Guillou S."/>
            <person name="Cros-Aarteil S."/>
            <person name="Calhoun S."/>
            <person name="Haridas S."/>
            <person name="Kuo A."/>
            <person name="Mondo S."/>
            <person name="Pangilinan J."/>
            <person name="Riley R."/>
            <person name="Labutti K."/>
            <person name="Andreopoulos B."/>
            <person name="Lipzen A."/>
            <person name="Chen C."/>
            <person name="Yanf M."/>
            <person name="Daum C."/>
            <person name="Ng V."/>
            <person name="Clum A."/>
            <person name="Ohm R."/>
            <person name="Martin F."/>
            <person name="Silar P."/>
            <person name="Natvig D."/>
            <person name="Lalanne C."/>
            <person name="Gautier V."/>
            <person name="Ament-Velasquez S.L."/>
            <person name="Kruys A."/>
            <person name="Hutchinson M.I."/>
            <person name="Powell A.J."/>
            <person name="Barry K."/>
            <person name="Miller A.N."/>
            <person name="Grigoriev I.V."/>
            <person name="Debuchy R."/>
            <person name="Gladieux P."/>
            <person name="Thoren M.H."/>
            <person name="Johannesson H."/>
        </authorList>
    </citation>
    <scope>NUCLEOTIDE SEQUENCE</scope>
    <source>
        <strain evidence="3">CBS 757.83</strain>
    </source>
</reference>
<accession>A0AAN6SXC5</accession>
<evidence type="ECO:0000313" key="3">
    <source>
        <dbReference type="EMBL" id="KAK4096284.1"/>
    </source>
</evidence>
<feature type="domain" description="Metallo-beta-lactamase" evidence="2">
    <location>
        <begin position="175"/>
        <end position="338"/>
    </location>
</feature>
<sequence>MLRIGAITKPNPDVSPAEHHVVSTPATQSASGWASYIPSWAPSPPQSHSSLSESKVAGFRNPWPSWHKPTTAEIWKNFQWGDDNDGCLELAASHLANDTADTQKPEQSKLPRFGDINHWPNSLGAKAARLLCVKHPDFTFPDDTKAKVTWLGHAGVLVQLPSMDLRCNGPDGPVRCLFDPMFSARCSPSKLAGPIRSYPPPCKVEDLPPIDIVCISHNHYDHMDHDSIMFIWQRSSFCVRFFVPLGNKRWLVDWKIPADRVVEMDWWDSVELTVAFPTPATSTLKIHCTPAQHNSFRTAGDADTTLWSSWYLELLHPAHNSRPNKPPFRFFFAGDTGYQFHPSSAWPPSPNNPAITAETGDSDNDDKTFPACPAFAEIRDRIAPPNLLLLPVSVGATFAYLRSFVPLPDWISPFPRHSAGVTGANHMPPWDAVRVLKVMTEAVGGGGGGGGGAARHIEGTGSGPDVPVPAPVAVAMHWGTFVTDPAEVLRTLGALEWACRRQGVRFGRELGREGEVGEEGLEPWFVAVHHGGSVCL</sequence>
<name>A0AAN6SXC5_9PEZI</name>
<feature type="region of interest" description="Disordered" evidence="1">
    <location>
        <begin position="1"/>
        <end position="25"/>
    </location>
</feature>
<keyword evidence="4" id="KW-1185">Reference proteome</keyword>
<reference evidence="3" key="1">
    <citation type="journal article" date="2023" name="Mol. Phylogenet. Evol.">
        <title>Genome-scale phylogeny and comparative genomics of the fungal order Sordariales.</title>
        <authorList>
            <person name="Hensen N."/>
            <person name="Bonometti L."/>
            <person name="Westerberg I."/>
            <person name="Brannstrom I.O."/>
            <person name="Guillou S."/>
            <person name="Cros-Aarteil S."/>
            <person name="Calhoun S."/>
            <person name="Haridas S."/>
            <person name="Kuo A."/>
            <person name="Mondo S."/>
            <person name="Pangilinan J."/>
            <person name="Riley R."/>
            <person name="LaButti K."/>
            <person name="Andreopoulos B."/>
            <person name="Lipzen A."/>
            <person name="Chen C."/>
            <person name="Yan M."/>
            <person name="Daum C."/>
            <person name="Ng V."/>
            <person name="Clum A."/>
            <person name="Steindorff A."/>
            <person name="Ohm R.A."/>
            <person name="Martin F."/>
            <person name="Silar P."/>
            <person name="Natvig D.O."/>
            <person name="Lalanne C."/>
            <person name="Gautier V."/>
            <person name="Ament-Velasquez S.L."/>
            <person name="Kruys A."/>
            <person name="Hutchinson M.I."/>
            <person name="Powell A.J."/>
            <person name="Barry K."/>
            <person name="Miller A.N."/>
            <person name="Grigoriev I.V."/>
            <person name="Debuchy R."/>
            <person name="Gladieux P."/>
            <person name="Hiltunen Thoren M."/>
            <person name="Johannesson H."/>
        </authorList>
    </citation>
    <scope>NUCLEOTIDE SEQUENCE</scope>
    <source>
        <strain evidence="3">CBS 757.83</strain>
    </source>
</reference>
<evidence type="ECO:0000256" key="1">
    <source>
        <dbReference type="SAM" id="MobiDB-lite"/>
    </source>
</evidence>
<dbReference type="PANTHER" id="PTHR15032:SF27">
    <property type="entry name" value="N-ACYL-PHOSPHATIDYLETHANOLAMINE-HYDROLYZING PHOSPHOLIPASE D"/>
    <property type="match status" value="1"/>
</dbReference>
<dbReference type="Proteomes" id="UP001305647">
    <property type="component" value="Unassembled WGS sequence"/>
</dbReference>
<gene>
    <name evidence="3" type="ORF">N658DRAFT_562535</name>
</gene>
<protein>
    <submittedName>
        <fullName evidence="3">Metallo-hydrolase/oxidoreductase</fullName>
    </submittedName>
</protein>
<dbReference type="GO" id="GO:0070290">
    <property type="term" value="F:N-acylphosphatidylethanolamine-specific phospholipase D activity"/>
    <property type="evidence" value="ECO:0007669"/>
    <property type="project" value="TreeGrafter"/>
</dbReference>
<proteinExistence type="predicted"/>
<dbReference type="GO" id="GO:0005737">
    <property type="term" value="C:cytoplasm"/>
    <property type="evidence" value="ECO:0007669"/>
    <property type="project" value="TreeGrafter"/>
</dbReference>